<organism evidence="1 2">
    <name type="scientific">Stephania japonica</name>
    <dbReference type="NCBI Taxonomy" id="461633"/>
    <lineage>
        <taxon>Eukaryota</taxon>
        <taxon>Viridiplantae</taxon>
        <taxon>Streptophyta</taxon>
        <taxon>Embryophyta</taxon>
        <taxon>Tracheophyta</taxon>
        <taxon>Spermatophyta</taxon>
        <taxon>Magnoliopsida</taxon>
        <taxon>Ranunculales</taxon>
        <taxon>Menispermaceae</taxon>
        <taxon>Menispermoideae</taxon>
        <taxon>Cissampelideae</taxon>
        <taxon>Stephania</taxon>
    </lineage>
</organism>
<name>A0AAP0HTI9_9MAGN</name>
<dbReference type="AlphaFoldDB" id="A0AAP0HTI9"/>
<evidence type="ECO:0000313" key="2">
    <source>
        <dbReference type="Proteomes" id="UP001417504"/>
    </source>
</evidence>
<dbReference type="Proteomes" id="UP001417504">
    <property type="component" value="Unassembled WGS sequence"/>
</dbReference>
<protein>
    <submittedName>
        <fullName evidence="1">Uncharacterized protein</fullName>
    </submittedName>
</protein>
<proteinExistence type="predicted"/>
<evidence type="ECO:0000313" key="1">
    <source>
        <dbReference type="EMBL" id="KAK9096747.1"/>
    </source>
</evidence>
<gene>
    <name evidence="1" type="ORF">Sjap_022244</name>
</gene>
<comment type="caution">
    <text evidence="1">The sequence shown here is derived from an EMBL/GenBank/DDBJ whole genome shotgun (WGS) entry which is preliminary data.</text>
</comment>
<keyword evidence="2" id="KW-1185">Reference proteome</keyword>
<sequence>MNLSSSSNWVLKRVFMELGFCWKIEKNEYMHVMIYNLLMDICFRHFGEIICSPTSRGCGQQRPRWWSWASEMPEFLARIMGFDIVSTLGKVPSALLDLGNTTLFM</sequence>
<dbReference type="EMBL" id="JBBNAE010000009">
    <property type="protein sequence ID" value="KAK9096747.1"/>
    <property type="molecule type" value="Genomic_DNA"/>
</dbReference>
<reference evidence="1 2" key="1">
    <citation type="submission" date="2024-01" db="EMBL/GenBank/DDBJ databases">
        <title>Genome assemblies of Stephania.</title>
        <authorList>
            <person name="Yang L."/>
        </authorList>
    </citation>
    <scope>NUCLEOTIDE SEQUENCE [LARGE SCALE GENOMIC DNA]</scope>
    <source>
        <strain evidence="1">QJT</strain>
        <tissue evidence="1">Leaf</tissue>
    </source>
</reference>
<accession>A0AAP0HTI9</accession>